<dbReference type="EMBL" id="PDJC01000001">
    <property type="protein sequence ID" value="PFG15513.1"/>
    <property type="molecule type" value="Genomic_DNA"/>
</dbReference>
<evidence type="ECO:0000259" key="7">
    <source>
        <dbReference type="Pfam" id="PF08244"/>
    </source>
</evidence>
<dbReference type="EC" id="3.2.1.26" evidence="2"/>
<accession>A0A2A9CM89</accession>
<keyword evidence="3 5" id="KW-0378">Hydrolase</keyword>
<dbReference type="GO" id="GO:0004564">
    <property type="term" value="F:beta-fructofuranosidase activity"/>
    <property type="evidence" value="ECO:0007669"/>
    <property type="project" value="UniProtKB-EC"/>
</dbReference>
<dbReference type="Proteomes" id="UP000226079">
    <property type="component" value="Unassembled WGS sequence"/>
</dbReference>
<dbReference type="CDD" id="cd08995">
    <property type="entry name" value="GH32_EcAec43-like"/>
    <property type="match status" value="1"/>
</dbReference>
<dbReference type="GO" id="GO:0005975">
    <property type="term" value="P:carbohydrate metabolic process"/>
    <property type="evidence" value="ECO:0007669"/>
    <property type="project" value="InterPro"/>
</dbReference>
<dbReference type="Gene3D" id="2.115.10.20">
    <property type="entry name" value="Glycosyl hydrolase domain, family 43"/>
    <property type="match status" value="1"/>
</dbReference>
<reference evidence="8 9" key="1">
    <citation type="submission" date="2017-10" db="EMBL/GenBank/DDBJ databases">
        <title>Sequencing the genomes of 1000 actinobacteria strains.</title>
        <authorList>
            <person name="Klenk H.-P."/>
        </authorList>
    </citation>
    <scope>NUCLEOTIDE SEQUENCE [LARGE SCALE GENOMIC DNA]</scope>
    <source>
        <strain evidence="8 9">DSM 15597</strain>
    </source>
</reference>
<dbReference type="SUPFAM" id="SSF49899">
    <property type="entry name" value="Concanavalin A-like lectins/glucanases"/>
    <property type="match status" value="1"/>
</dbReference>
<dbReference type="InterPro" id="IPR013320">
    <property type="entry name" value="ConA-like_dom_sf"/>
</dbReference>
<name>A0A2A9CM89_9ACTN</name>
<dbReference type="Gene3D" id="2.60.120.560">
    <property type="entry name" value="Exo-inulinase, domain 1"/>
    <property type="match status" value="1"/>
</dbReference>
<feature type="domain" description="Glycosyl hydrolase family 32 N-terminal" evidence="6">
    <location>
        <begin position="26"/>
        <end position="286"/>
    </location>
</feature>
<evidence type="ECO:0000313" key="9">
    <source>
        <dbReference type="Proteomes" id="UP000226079"/>
    </source>
</evidence>
<keyword evidence="4 5" id="KW-0326">Glycosidase</keyword>
<evidence type="ECO:0000259" key="6">
    <source>
        <dbReference type="Pfam" id="PF00251"/>
    </source>
</evidence>
<dbReference type="PANTHER" id="PTHR43101">
    <property type="entry name" value="BETA-FRUCTOSIDASE"/>
    <property type="match status" value="1"/>
</dbReference>
<dbReference type="SMART" id="SM00640">
    <property type="entry name" value="Glyco_32"/>
    <property type="match status" value="1"/>
</dbReference>
<evidence type="ECO:0000256" key="5">
    <source>
        <dbReference type="RuleBase" id="RU362110"/>
    </source>
</evidence>
<keyword evidence="9" id="KW-1185">Reference proteome</keyword>
<dbReference type="Pfam" id="PF08244">
    <property type="entry name" value="Glyco_hydro_32C"/>
    <property type="match status" value="1"/>
</dbReference>
<dbReference type="InterPro" id="IPR013148">
    <property type="entry name" value="Glyco_hydro_32_N"/>
</dbReference>
<evidence type="ECO:0000256" key="4">
    <source>
        <dbReference type="ARBA" id="ARBA00023295"/>
    </source>
</evidence>
<sequence length="481" mass="54064">MDQHVFVKPTDGWVGDVIPFVEGRRAQLYYLHEARDPQRPGMPWHCYETEDFATFIDRGEVIPRGGAASPDLNVYTGSVVEFAGFQHAFYTGFNADFHEPGQPARQLVMHASRRIGDQTWRKHPEHTFGAPEGYEPVDFRDPFVFRADETGPWHLLVIARKEHGADRRRGVILEYVSADLAEWELHGEFWASNRYVAIECPEVFSFEGNWYFVFSEFSDRFATHYRVGPTAHGPWSVPELDTVDGRAFYAAKSLELGGSRYFAGWIPTREGETDDGAWEWAGSLAVHQARVLPDRSLAFRMPPAMRALFVTDQAAEFDSVVGQWRRSCGELAASVPDGVAVAVAQGMPEQYLLELTIDAAPGTSECGVILRSSADGSEGYLLRIEPKRDRLVFDRWPRRRTGPAQWQISGDVPFLIELERPLRPCGGRYELKVVVDDTCCVAYVNDEVALSVRMYDHRSGGVGLFVGDGSARFTDVSIATR</sequence>
<dbReference type="InterPro" id="IPR023296">
    <property type="entry name" value="Glyco_hydro_beta-prop_sf"/>
</dbReference>
<comment type="similarity">
    <text evidence="1 5">Belongs to the glycosyl hydrolase 32 family.</text>
</comment>
<evidence type="ECO:0000256" key="2">
    <source>
        <dbReference type="ARBA" id="ARBA00012758"/>
    </source>
</evidence>
<feature type="domain" description="Glycosyl hydrolase family 32 C-terminal" evidence="7">
    <location>
        <begin position="349"/>
        <end position="478"/>
    </location>
</feature>
<dbReference type="RefSeq" id="WP_098459140.1">
    <property type="nucleotide sequence ID" value="NZ_PDJC01000001.1"/>
</dbReference>
<protein>
    <recommendedName>
        <fullName evidence="2">beta-fructofuranosidase</fullName>
        <ecNumber evidence="2">3.2.1.26</ecNumber>
    </recommendedName>
</protein>
<dbReference type="InterPro" id="IPR013189">
    <property type="entry name" value="Glyco_hydro_32_C"/>
</dbReference>
<dbReference type="OrthoDB" id="9759709at2"/>
<comment type="caution">
    <text evidence="8">The sequence shown here is derived from an EMBL/GenBank/DDBJ whole genome shotgun (WGS) entry which is preliminary data.</text>
</comment>
<dbReference type="InterPro" id="IPR001362">
    <property type="entry name" value="Glyco_hydro_32"/>
</dbReference>
<gene>
    <name evidence="8" type="ORF">ATK74_0032</name>
</gene>
<proteinExistence type="inferred from homology"/>
<dbReference type="AlphaFoldDB" id="A0A2A9CM89"/>
<evidence type="ECO:0000256" key="1">
    <source>
        <dbReference type="ARBA" id="ARBA00009902"/>
    </source>
</evidence>
<dbReference type="PANTHER" id="PTHR43101:SF1">
    <property type="entry name" value="BETA-FRUCTOSIDASE"/>
    <property type="match status" value="1"/>
</dbReference>
<dbReference type="Pfam" id="PF00251">
    <property type="entry name" value="Glyco_hydro_32N"/>
    <property type="match status" value="1"/>
</dbReference>
<organism evidence="8 9">
    <name type="scientific">Propionicimonas paludicola</name>
    <dbReference type="NCBI Taxonomy" id="185243"/>
    <lineage>
        <taxon>Bacteria</taxon>
        <taxon>Bacillati</taxon>
        <taxon>Actinomycetota</taxon>
        <taxon>Actinomycetes</taxon>
        <taxon>Propionibacteriales</taxon>
        <taxon>Nocardioidaceae</taxon>
        <taxon>Propionicimonas</taxon>
    </lineage>
</organism>
<dbReference type="InterPro" id="IPR051214">
    <property type="entry name" value="GH32_Enzymes"/>
</dbReference>
<evidence type="ECO:0000256" key="3">
    <source>
        <dbReference type="ARBA" id="ARBA00022801"/>
    </source>
</evidence>
<dbReference type="SUPFAM" id="SSF75005">
    <property type="entry name" value="Arabinanase/levansucrase/invertase"/>
    <property type="match status" value="1"/>
</dbReference>
<evidence type="ECO:0000313" key="8">
    <source>
        <dbReference type="EMBL" id="PFG15513.1"/>
    </source>
</evidence>